<dbReference type="Pfam" id="PF17921">
    <property type="entry name" value="Integrase_H2C2"/>
    <property type="match status" value="1"/>
</dbReference>
<dbReference type="InterPro" id="IPR000477">
    <property type="entry name" value="RT_dom"/>
</dbReference>
<feature type="region of interest" description="Disordered" evidence="1">
    <location>
        <begin position="410"/>
        <end position="464"/>
    </location>
</feature>
<feature type="domain" description="Reverse transcriptase" evidence="2">
    <location>
        <begin position="717"/>
        <end position="911"/>
    </location>
</feature>
<feature type="compositionally biased region" description="Low complexity" evidence="1">
    <location>
        <begin position="127"/>
        <end position="137"/>
    </location>
</feature>
<proteinExistence type="predicted"/>
<accession>A0A6L2J6R3</accession>
<dbReference type="InterPro" id="IPR053134">
    <property type="entry name" value="RNA-dir_DNA_polymerase"/>
</dbReference>
<feature type="region of interest" description="Disordered" evidence="1">
    <location>
        <begin position="68"/>
        <end position="89"/>
    </location>
</feature>
<feature type="region of interest" description="Disordered" evidence="1">
    <location>
        <begin position="126"/>
        <end position="170"/>
    </location>
</feature>
<evidence type="ECO:0000313" key="3">
    <source>
        <dbReference type="EMBL" id="GEU31685.1"/>
    </source>
</evidence>
<feature type="compositionally biased region" description="Polar residues" evidence="1">
    <location>
        <begin position="206"/>
        <end position="216"/>
    </location>
</feature>
<dbReference type="InterPro" id="IPR043502">
    <property type="entry name" value="DNA/RNA_pol_sf"/>
</dbReference>
<feature type="compositionally biased region" description="Low complexity" evidence="1">
    <location>
        <begin position="153"/>
        <end position="167"/>
    </location>
</feature>
<dbReference type="PROSITE" id="PS50878">
    <property type="entry name" value="RT_POL"/>
    <property type="match status" value="1"/>
</dbReference>
<dbReference type="Gene3D" id="3.10.10.10">
    <property type="entry name" value="HIV Type 1 Reverse Transcriptase, subunit A, domain 1"/>
    <property type="match status" value="1"/>
</dbReference>
<comment type="caution">
    <text evidence="3">The sequence shown here is derived from an EMBL/GenBank/DDBJ whole genome shotgun (WGS) entry which is preliminary data.</text>
</comment>
<dbReference type="InterPro" id="IPR041588">
    <property type="entry name" value="Integrase_H2C2"/>
</dbReference>
<keyword evidence="3" id="KW-0548">Nucleotidyltransferase</keyword>
<dbReference type="Gene3D" id="1.10.340.70">
    <property type="match status" value="1"/>
</dbReference>
<dbReference type="CDD" id="cd00303">
    <property type="entry name" value="retropepsin_like"/>
    <property type="match status" value="1"/>
</dbReference>
<reference evidence="3" key="1">
    <citation type="journal article" date="2019" name="Sci. Rep.">
        <title>Draft genome of Tanacetum cinerariifolium, the natural source of mosquito coil.</title>
        <authorList>
            <person name="Yamashiro T."/>
            <person name="Shiraishi A."/>
            <person name="Satake H."/>
            <person name="Nakayama K."/>
        </authorList>
    </citation>
    <scope>NUCLEOTIDE SEQUENCE</scope>
</reference>
<evidence type="ECO:0000259" key="2">
    <source>
        <dbReference type="PROSITE" id="PS50878"/>
    </source>
</evidence>
<dbReference type="InterPro" id="IPR043128">
    <property type="entry name" value="Rev_trsase/Diguanyl_cyclase"/>
</dbReference>
<dbReference type="Pfam" id="PF08284">
    <property type="entry name" value="RVP_2"/>
    <property type="match status" value="1"/>
</dbReference>
<feature type="compositionally biased region" description="Gly residues" evidence="1">
    <location>
        <begin position="422"/>
        <end position="442"/>
    </location>
</feature>
<dbReference type="SUPFAM" id="SSF50630">
    <property type="entry name" value="Acid proteases"/>
    <property type="match status" value="1"/>
</dbReference>
<dbReference type="Gene3D" id="3.30.70.270">
    <property type="match status" value="1"/>
</dbReference>
<dbReference type="CDD" id="cd01647">
    <property type="entry name" value="RT_LTR"/>
    <property type="match status" value="1"/>
</dbReference>
<dbReference type="Gene3D" id="2.40.70.10">
    <property type="entry name" value="Acid Proteases"/>
    <property type="match status" value="1"/>
</dbReference>
<dbReference type="Pfam" id="PF00078">
    <property type="entry name" value="RVT_1"/>
    <property type="match status" value="1"/>
</dbReference>
<dbReference type="EMBL" id="BKCJ010000276">
    <property type="protein sequence ID" value="GEU31685.1"/>
    <property type="molecule type" value="Genomic_DNA"/>
</dbReference>
<dbReference type="PANTHER" id="PTHR24559">
    <property type="entry name" value="TRANSPOSON TY3-I GAG-POL POLYPROTEIN"/>
    <property type="match status" value="1"/>
</dbReference>
<gene>
    <name evidence="3" type="ORF">Tci_003663</name>
</gene>
<keyword evidence="3" id="KW-0695">RNA-directed DNA polymerase</keyword>
<dbReference type="SUPFAM" id="SSF56672">
    <property type="entry name" value="DNA/RNA polymerases"/>
    <property type="match status" value="1"/>
</dbReference>
<keyword evidence="3" id="KW-0808">Transferase</keyword>
<protein>
    <submittedName>
        <fullName evidence="3">Putative reverse transcriptase domain-containing protein</fullName>
    </submittedName>
</protein>
<dbReference type="InterPro" id="IPR021109">
    <property type="entry name" value="Peptidase_aspartic_dom_sf"/>
</dbReference>
<feature type="compositionally biased region" description="Basic and acidic residues" evidence="1">
    <location>
        <begin position="138"/>
        <end position="148"/>
    </location>
</feature>
<dbReference type="PANTHER" id="PTHR24559:SF427">
    <property type="entry name" value="RNA-DIRECTED DNA POLYMERASE"/>
    <property type="match status" value="1"/>
</dbReference>
<dbReference type="GO" id="GO:0003964">
    <property type="term" value="F:RNA-directed DNA polymerase activity"/>
    <property type="evidence" value="ECO:0007669"/>
    <property type="project" value="UniProtKB-KW"/>
</dbReference>
<evidence type="ECO:0000256" key="1">
    <source>
        <dbReference type="SAM" id="MobiDB-lite"/>
    </source>
</evidence>
<feature type="region of interest" description="Disordered" evidence="1">
    <location>
        <begin position="195"/>
        <end position="218"/>
    </location>
</feature>
<organism evidence="3">
    <name type="scientific">Tanacetum cinerariifolium</name>
    <name type="common">Dalmatian daisy</name>
    <name type="synonym">Chrysanthemum cinerariifolium</name>
    <dbReference type="NCBI Taxonomy" id="118510"/>
    <lineage>
        <taxon>Eukaryota</taxon>
        <taxon>Viridiplantae</taxon>
        <taxon>Streptophyta</taxon>
        <taxon>Embryophyta</taxon>
        <taxon>Tracheophyta</taxon>
        <taxon>Spermatophyta</taxon>
        <taxon>Magnoliopsida</taxon>
        <taxon>eudicotyledons</taxon>
        <taxon>Gunneridae</taxon>
        <taxon>Pentapetalae</taxon>
        <taxon>asterids</taxon>
        <taxon>campanulids</taxon>
        <taxon>Asterales</taxon>
        <taxon>Asteraceae</taxon>
        <taxon>Asteroideae</taxon>
        <taxon>Anthemideae</taxon>
        <taxon>Anthemidinae</taxon>
        <taxon>Tanacetum</taxon>
    </lineage>
</organism>
<sequence length="1047" mass="118393">MGILQMDDNDEISNLVDLHMSRLESFDFVILFVDLLSHHLLKSDTEMPERHVSSTPLDAMLARWRSRVASRSSSPTTSTSKIPTALIPPAPSPILHPSIDIISFVDAPPEIQLRYTSHRLDRFTFGSSSDHSSSNHSSTDHSLADHTSGHSTSDQSLSRHSSPSLPLGMRPRLWLQSPMSSTHFSSTAENFPSDSLATTLDRHSHSPSYSARPSRNSVEKDIEVDVLADTKADAMAVKVAANIDVEDGVDAGIGMEVDVRVDIEDEDEGDAESSDRGTIEVGVDVAVGIDIPYGMVMHDVVEHLEQVEEVMQDIYGHVMEILLQRVEDIKTGQRQLEAESLITSGERAGLFDHVTALERSNARLQDTLRMENHDYHSLWYVPKAIEELINQRVVEVLTTYEANRAAELVVKSQSQKEDDGNNGNGGGNGNINGRGNGDGNGRGMETKNKGGNGNGNPNRNAKGTEGVVRLTRWFDKMEMVFHIINCRERETTGQQPPVKMQNVGGQNVARAYTAGNNERRRYAGPFPYYNKCKLHHKGQCTVRCSNCKKVRHMPKDCKVVVPTTTRGALELNQKTRNKINEAKGKAYVLGGGEENLDSNVVIGTFLLNNRYASMLFDSGVDRSFVTTTFSALLDVVPSILDVSYAVELADGRVFETNIVLRDCTFRLLGHPFNIDLMPIELVSFDVIIGKDWLVNHHAVIVCDEMIVCIPYGDEVLIVQGIYKTQFLTLRSSVLFVKKKDGSFQTCINYRELNKLTVKNRYLLSRIDDLFDQLQGSRVYSKIDLRSGYHQLRVWEEYISKTAFRTRYGHYEFQVIPFGLTNAPAVFMDLMNRVYKPYLDKFVIVFIDDILIYSKEKKEHEDHLKLILRLLKKEELYAKFSKCEFWLSKSFQHILDQKELNPRQRRWLEMLSDYNCEICYHPGKANVMADALSRKKRIKLLRVRALIMTIGLNLPKIILNAQAKAIKEENFGTKDLCALIMHESHNLKYSVHPRSDKMYQDLKKLYWLPNMKAEIATYVSKCLTCAKVKAEYQKPSGLLVQPVILVWK</sequence>
<dbReference type="AlphaFoldDB" id="A0A6L2J6R3"/>
<name>A0A6L2J6R3_TANCI</name>
<feature type="compositionally biased region" description="Low complexity" evidence="1">
    <location>
        <begin position="68"/>
        <end position="80"/>
    </location>
</feature>